<dbReference type="Gene3D" id="3.30.70.120">
    <property type="match status" value="1"/>
</dbReference>
<dbReference type="PROSITE" id="PS51343">
    <property type="entry name" value="PII_GLNB_DOM"/>
    <property type="match status" value="1"/>
</dbReference>
<dbReference type="InterPro" id="IPR002187">
    <property type="entry name" value="N-reg_PII"/>
</dbReference>
<gene>
    <name evidence="1" type="ORF">MNB_SUP05-5-132</name>
</gene>
<organism evidence="1">
    <name type="scientific">hydrothermal vent metagenome</name>
    <dbReference type="NCBI Taxonomy" id="652676"/>
    <lineage>
        <taxon>unclassified sequences</taxon>
        <taxon>metagenomes</taxon>
        <taxon>ecological metagenomes</taxon>
    </lineage>
</organism>
<dbReference type="GO" id="GO:0030234">
    <property type="term" value="F:enzyme regulator activity"/>
    <property type="evidence" value="ECO:0007669"/>
    <property type="project" value="InterPro"/>
</dbReference>
<name>A0A1W1CUG7_9ZZZZ</name>
<dbReference type="EMBL" id="FPHJ01000066">
    <property type="protein sequence ID" value="SFV69357.1"/>
    <property type="molecule type" value="Genomic_DNA"/>
</dbReference>
<reference evidence="1" key="1">
    <citation type="submission" date="2016-10" db="EMBL/GenBank/DDBJ databases">
        <authorList>
            <person name="de Groot N.N."/>
        </authorList>
    </citation>
    <scope>NUCLEOTIDE SEQUENCE</scope>
</reference>
<dbReference type="InterPro" id="IPR015867">
    <property type="entry name" value="N-reg_PII/ATP_PRibTrfase_C"/>
</dbReference>
<protein>
    <submittedName>
        <fullName evidence="1">Putative nitrogen regulatory protein P-II</fullName>
    </submittedName>
</protein>
<accession>A0A1W1CUG7</accession>
<dbReference type="GO" id="GO:0006808">
    <property type="term" value="P:regulation of nitrogen utilization"/>
    <property type="evidence" value="ECO:0007669"/>
    <property type="project" value="InterPro"/>
</dbReference>
<dbReference type="Pfam" id="PF00543">
    <property type="entry name" value="P-II"/>
    <property type="match status" value="1"/>
</dbReference>
<dbReference type="SMART" id="SM00938">
    <property type="entry name" value="P-II"/>
    <property type="match status" value="1"/>
</dbReference>
<dbReference type="InterPro" id="IPR011322">
    <property type="entry name" value="N-reg_PII-like_a/b"/>
</dbReference>
<proteinExistence type="predicted"/>
<evidence type="ECO:0000313" key="1">
    <source>
        <dbReference type="EMBL" id="SFV69357.1"/>
    </source>
</evidence>
<sequence length="118" mass="13007">MHFKLIITFTTNENTEKVLEASRKSGATGATTISSARGEGLEKHTTFFGLELESPTEIILSLVEEHLAREALENINASVGFEEDIGSGMSIIIDVEDAIGMKKHIQSLKENKNFKEKI</sequence>
<dbReference type="AlphaFoldDB" id="A0A1W1CUG7"/>
<dbReference type="SUPFAM" id="SSF54913">
    <property type="entry name" value="GlnB-like"/>
    <property type="match status" value="1"/>
</dbReference>